<accession>A0A1G7PCG5</accession>
<name>A0A1G7PCG5_9LACT</name>
<feature type="active site" description="Acyl-thioester intermediate" evidence="2">
    <location>
        <position position="216"/>
    </location>
</feature>
<evidence type="ECO:0000313" key="4">
    <source>
        <dbReference type="EMBL" id="SDF83958.1"/>
    </source>
</evidence>
<keyword evidence="3" id="KW-0812">Transmembrane</keyword>
<dbReference type="GO" id="GO:0016787">
    <property type="term" value="F:hydrolase activity"/>
    <property type="evidence" value="ECO:0007669"/>
    <property type="project" value="UniProtKB-KW"/>
</dbReference>
<gene>
    <name evidence="4" type="ORF">SAMN05421791_101203</name>
</gene>
<dbReference type="Proteomes" id="UP000199708">
    <property type="component" value="Unassembled WGS sequence"/>
</dbReference>
<organism evidence="4 5">
    <name type="scientific">Facklamia miroungae</name>
    <dbReference type="NCBI Taxonomy" id="120956"/>
    <lineage>
        <taxon>Bacteria</taxon>
        <taxon>Bacillati</taxon>
        <taxon>Bacillota</taxon>
        <taxon>Bacilli</taxon>
        <taxon>Lactobacillales</taxon>
        <taxon>Aerococcaceae</taxon>
        <taxon>Facklamia</taxon>
    </lineage>
</organism>
<evidence type="ECO:0000256" key="2">
    <source>
        <dbReference type="PIRSR" id="PIRSR605754-1"/>
    </source>
</evidence>
<keyword evidence="1" id="KW-0378">Hydrolase</keyword>
<keyword evidence="3" id="KW-1133">Transmembrane helix</keyword>
<reference evidence="4 5" key="1">
    <citation type="submission" date="2016-10" db="EMBL/GenBank/DDBJ databases">
        <authorList>
            <person name="de Groot N.N."/>
        </authorList>
    </citation>
    <scope>NUCLEOTIDE SEQUENCE [LARGE SCALE GENOMIC DNA]</scope>
    <source>
        <strain evidence="4 5">ATCC BAA-466</strain>
    </source>
</reference>
<feature type="transmembrane region" description="Helical" evidence="3">
    <location>
        <begin position="252"/>
        <end position="271"/>
    </location>
</feature>
<proteinExistence type="predicted"/>
<dbReference type="CDD" id="cd05827">
    <property type="entry name" value="Sortase_C"/>
    <property type="match status" value="1"/>
</dbReference>
<keyword evidence="5" id="KW-1185">Reference proteome</keyword>
<dbReference type="STRING" id="120956.SAMN05421791_101203"/>
<dbReference type="NCBIfam" id="NF033745">
    <property type="entry name" value="class_C_sortase"/>
    <property type="match status" value="1"/>
</dbReference>
<dbReference type="Gene3D" id="2.40.260.10">
    <property type="entry name" value="Sortase"/>
    <property type="match status" value="1"/>
</dbReference>
<dbReference type="SUPFAM" id="SSF63817">
    <property type="entry name" value="Sortase"/>
    <property type="match status" value="1"/>
</dbReference>
<evidence type="ECO:0000256" key="1">
    <source>
        <dbReference type="ARBA" id="ARBA00022801"/>
    </source>
</evidence>
<feature type="active site" description="Proton donor/acceptor" evidence="2">
    <location>
        <position position="154"/>
    </location>
</feature>
<dbReference type="AlphaFoldDB" id="A0A1G7PCG5"/>
<sequence>MDLIANKRKLKNLINFLIFLLGLLLVAHPFIARYLHNQAARTEVQEFRDQSIKIPKTELDRRIELAEAYNSTILPSMNGIVDPFTAKQKEGIREYARMLEINEQIGYIEIPKINISLPIHAGATEEVLQKAAAHLQGTSLPVGGEGTNSVITAHRGLPSAKLFSDLNKMKVGDVFFVHNLRDDLAYKVIETKVIEPSDFESLQIMEGEDRVTLLTCTPYMINSHRLLAIGKRVPYHQGEPADIQKLSETDQWNKWLIAIILLLLLLLILFLKSKSKKKIRH</sequence>
<dbReference type="RefSeq" id="WP_090288907.1">
    <property type="nucleotide sequence ID" value="NZ_FNCK01000001.1"/>
</dbReference>
<evidence type="ECO:0000256" key="3">
    <source>
        <dbReference type="SAM" id="Phobius"/>
    </source>
</evidence>
<dbReference type="EMBL" id="FNCK01000001">
    <property type="protein sequence ID" value="SDF83958.1"/>
    <property type="molecule type" value="Genomic_DNA"/>
</dbReference>
<dbReference type="InterPro" id="IPR005754">
    <property type="entry name" value="Sortase"/>
</dbReference>
<dbReference type="InterPro" id="IPR042002">
    <property type="entry name" value="Sortase_C"/>
</dbReference>
<dbReference type="InterPro" id="IPR023365">
    <property type="entry name" value="Sortase_dom-sf"/>
</dbReference>
<protein>
    <submittedName>
        <fullName evidence="4">Sortase A</fullName>
    </submittedName>
</protein>
<dbReference type="Pfam" id="PF04203">
    <property type="entry name" value="Sortase"/>
    <property type="match status" value="1"/>
</dbReference>
<dbReference type="NCBIfam" id="TIGR01076">
    <property type="entry name" value="sortase_fam"/>
    <property type="match status" value="1"/>
</dbReference>
<keyword evidence="3" id="KW-0472">Membrane</keyword>
<dbReference type="OrthoDB" id="1648028at2"/>
<evidence type="ECO:0000313" key="5">
    <source>
        <dbReference type="Proteomes" id="UP000199708"/>
    </source>
</evidence>